<evidence type="ECO:0000259" key="10">
    <source>
        <dbReference type="PROSITE" id="PS50850"/>
    </source>
</evidence>
<sequence>MAWDRFYYYLTIVVIAFGSIPKGYDEGGFAGAKGMQSFISDFGMSKDQWTGTAAALADRKANISSLGVLGAAIGSILALGLTDRVGRLRTWQIFCSVYMTGLLVTVFSSGILGLLLASRIWSGLGAGGLTVVAPLYLSEIAPARSRGMVVSIYMVVLLSVLMLGFFISYGANKSMASTPAQYRIVIAVPLIPVGLALLTSFFLRDTPRWLASKDRHEEALAVLARLRGKSASHPEVEKEFAEIDSQIQDRQQALSGVSIWNIAREIATVPTYRKRFLLGAIMQTVAQWSGGNGITYYIPEIFRYAGVDGENQSLVTSGAYGAVKLVMTMIFTWGLVDVFGRRRCFMTGLFLQCITHVYMAVYMALWKDSENKAASDAAIASVFVYAAGWSIGLCTVQYLYGTEIYPTRIRSVCYATNMMIHWFFQFAVVRTTPNMFQSLDIWGAYVFWACVCATGLIVLGLWAPETKGIPMERMDELFDGPWYMGWKARVDLTKESDTAHLEVQEKGSVHRAESKDTARTGGEKA</sequence>
<dbReference type="PANTHER" id="PTHR48022:SF43">
    <property type="entry name" value="QUINATE TRANSPORTER, PUTATIVE (AFU_ORTHOLOGUE AFUA_1G16230)-RELATED"/>
    <property type="match status" value="1"/>
</dbReference>
<evidence type="ECO:0000256" key="9">
    <source>
        <dbReference type="SAM" id="Phobius"/>
    </source>
</evidence>
<keyword evidence="12" id="KW-1185">Reference proteome</keyword>
<dbReference type="OrthoDB" id="5296287at2759"/>
<dbReference type="PROSITE" id="PS50850">
    <property type="entry name" value="MFS"/>
    <property type="match status" value="1"/>
</dbReference>
<dbReference type="Pfam" id="PF00083">
    <property type="entry name" value="Sugar_tr"/>
    <property type="match status" value="1"/>
</dbReference>
<feature type="domain" description="Major facilitator superfamily (MFS) profile" evidence="10">
    <location>
        <begin position="11"/>
        <end position="467"/>
    </location>
</feature>
<comment type="similarity">
    <text evidence="2 7">Belongs to the major facilitator superfamily. Sugar transporter (TC 2.A.1.1) family.</text>
</comment>
<feature type="transmembrane region" description="Helical" evidence="9">
    <location>
        <begin position="149"/>
        <end position="170"/>
    </location>
</feature>
<comment type="caution">
    <text evidence="11">The sequence shown here is derived from an EMBL/GenBank/DDBJ whole genome shotgun (WGS) entry which is preliminary data.</text>
</comment>
<dbReference type="InterPro" id="IPR005828">
    <property type="entry name" value="MFS_sugar_transport-like"/>
</dbReference>
<dbReference type="InterPro" id="IPR003663">
    <property type="entry name" value="Sugar/inositol_transpt"/>
</dbReference>
<feature type="transmembrane region" description="Helical" evidence="9">
    <location>
        <begin position="348"/>
        <end position="366"/>
    </location>
</feature>
<protein>
    <submittedName>
        <fullName evidence="11">General substrate transporter</fullName>
    </submittedName>
</protein>
<feature type="transmembrane region" description="Helical" evidence="9">
    <location>
        <begin position="378"/>
        <end position="400"/>
    </location>
</feature>
<evidence type="ECO:0000256" key="6">
    <source>
        <dbReference type="ARBA" id="ARBA00023136"/>
    </source>
</evidence>
<dbReference type="NCBIfam" id="TIGR00879">
    <property type="entry name" value="SP"/>
    <property type="match status" value="1"/>
</dbReference>
<feature type="region of interest" description="Disordered" evidence="8">
    <location>
        <begin position="503"/>
        <end position="525"/>
    </location>
</feature>
<dbReference type="GeneID" id="70289931"/>
<feature type="transmembrane region" description="Helical" evidence="9">
    <location>
        <begin position="318"/>
        <end position="336"/>
    </location>
</feature>
<dbReference type="SUPFAM" id="SSF103473">
    <property type="entry name" value="MFS general substrate transporter"/>
    <property type="match status" value="1"/>
</dbReference>
<feature type="transmembrane region" description="Helical" evidence="9">
    <location>
        <begin position="63"/>
        <end position="81"/>
    </location>
</feature>
<feature type="transmembrane region" description="Helical" evidence="9">
    <location>
        <begin position="276"/>
        <end position="298"/>
    </location>
</feature>
<dbReference type="EMBL" id="MU251244">
    <property type="protein sequence ID" value="KAG9258171.1"/>
    <property type="molecule type" value="Genomic_DNA"/>
</dbReference>
<proteinExistence type="inferred from homology"/>
<evidence type="ECO:0000313" key="12">
    <source>
        <dbReference type="Proteomes" id="UP000887229"/>
    </source>
</evidence>
<evidence type="ECO:0000256" key="5">
    <source>
        <dbReference type="ARBA" id="ARBA00022989"/>
    </source>
</evidence>
<dbReference type="InterPro" id="IPR050360">
    <property type="entry name" value="MFS_Sugar_Transporters"/>
</dbReference>
<evidence type="ECO:0000256" key="3">
    <source>
        <dbReference type="ARBA" id="ARBA00022448"/>
    </source>
</evidence>
<dbReference type="Gene3D" id="1.20.1250.20">
    <property type="entry name" value="MFS general substrate transporter like domains"/>
    <property type="match status" value="1"/>
</dbReference>
<organism evidence="11 12">
    <name type="scientific">Emericellopsis atlantica</name>
    <dbReference type="NCBI Taxonomy" id="2614577"/>
    <lineage>
        <taxon>Eukaryota</taxon>
        <taxon>Fungi</taxon>
        <taxon>Dikarya</taxon>
        <taxon>Ascomycota</taxon>
        <taxon>Pezizomycotina</taxon>
        <taxon>Sordariomycetes</taxon>
        <taxon>Hypocreomycetidae</taxon>
        <taxon>Hypocreales</taxon>
        <taxon>Bionectriaceae</taxon>
        <taxon>Emericellopsis</taxon>
    </lineage>
</organism>
<feature type="transmembrane region" description="Helical" evidence="9">
    <location>
        <begin position="120"/>
        <end position="137"/>
    </location>
</feature>
<dbReference type="RefSeq" id="XP_046122095.1">
    <property type="nucleotide sequence ID" value="XM_046259028.1"/>
</dbReference>
<keyword evidence="3 7" id="KW-0813">Transport</keyword>
<evidence type="ECO:0000313" key="11">
    <source>
        <dbReference type="EMBL" id="KAG9258171.1"/>
    </source>
</evidence>
<feature type="transmembrane region" description="Helical" evidence="9">
    <location>
        <begin position="93"/>
        <end position="114"/>
    </location>
</feature>
<evidence type="ECO:0000256" key="4">
    <source>
        <dbReference type="ARBA" id="ARBA00022692"/>
    </source>
</evidence>
<evidence type="ECO:0000256" key="2">
    <source>
        <dbReference type="ARBA" id="ARBA00010992"/>
    </source>
</evidence>
<feature type="transmembrane region" description="Helical" evidence="9">
    <location>
        <begin position="182"/>
        <end position="203"/>
    </location>
</feature>
<dbReference type="GO" id="GO:0016020">
    <property type="term" value="C:membrane"/>
    <property type="evidence" value="ECO:0007669"/>
    <property type="project" value="UniProtKB-SubCell"/>
</dbReference>
<dbReference type="PANTHER" id="PTHR48022">
    <property type="entry name" value="PLASTIDIC GLUCOSE TRANSPORTER 4"/>
    <property type="match status" value="1"/>
</dbReference>
<gene>
    <name evidence="11" type="ORF">F5Z01DRAFT_322039</name>
</gene>
<name>A0A9P7ZUS1_9HYPO</name>
<evidence type="ECO:0000256" key="7">
    <source>
        <dbReference type="RuleBase" id="RU003346"/>
    </source>
</evidence>
<keyword evidence="6 9" id="KW-0472">Membrane</keyword>
<dbReference type="AlphaFoldDB" id="A0A9P7ZUS1"/>
<reference evidence="11" key="1">
    <citation type="journal article" date="2021" name="IMA Fungus">
        <title>Genomic characterization of three marine fungi, including Emericellopsis atlantica sp. nov. with signatures of a generalist lifestyle and marine biomass degradation.</title>
        <authorList>
            <person name="Hagestad O.C."/>
            <person name="Hou L."/>
            <person name="Andersen J.H."/>
            <person name="Hansen E.H."/>
            <person name="Altermark B."/>
            <person name="Li C."/>
            <person name="Kuhnert E."/>
            <person name="Cox R.J."/>
            <person name="Crous P.W."/>
            <person name="Spatafora J.W."/>
            <person name="Lail K."/>
            <person name="Amirebrahimi M."/>
            <person name="Lipzen A."/>
            <person name="Pangilinan J."/>
            <person name="Andreopoulos W."/>
            <person name="Hayes R.D."/>
            <person name="Ng V."/>
            <person name="Grigoriev I.V."/>
            <person name="Jackson S.A."/>
            <person name="Sutton T.D.S."/>
            <person name="Dobson A.D.W."/>
            <person name="Rama T."/>
        </authorList>
    </citation>
    <scope>NUCLEOTIDE SEQUENCE</scope>
    <source>
        <strain evidence="11">TS7</strain>
    </source>
</reference>
<dbReference type="Proteomes" id="UP000887229">
    <property type="component" value="Unassembled WGS sequence"/>
</dbReference>
<dbReference type="InterPro" id="IPR020846">
    <property type="entry name" value="MFS_dom"/>
</dbReference>
<dbReference type="PRINTS" id="PR00171">
    <property type="entry name" value="SUGRTRNSPORT"/>
</dbReference>
<keyword evidence="4 9" id="KW-0812">Transmembrane</keyword>
<accession>A0A9P7ZUS1</accession>
<feature type="transmembrane region" description="Helical" evidence="9">
    <location>
        <begin position="7"/>
        <end position="24"/>
    </location>
</feature>
<keyword evidence="5 9" id="KW-1133">Transmembrane helix</keyword>
<evidence type="ECO:0000256" key="8">
    <source>
        <dbReference type="SAM" id="MobiDB-lite"/>
    </source>
</evidence>
<feature type="transmembrane region" description="Helical" evidence="9">
    <location>
        <begin position="412"/>
        <end position="429"/>
    </location>
</feature>
<feature type="transmembrane region" description="Helical" evidence="9">
    <location>
        <begin position="441"/>
        <end position="463"/>
    </location>
</feature>
<evidence type="ECO:0000256" key="1">
    <source>
        <dbReference type="ARBA" id="ARBA00004141"/>
    </source>
</evidence>
<dbReference type="GO" id="GO:0005351">
    <property type="term" value="F:carbohydrate:proton symporter activity"/>
    <property type="evidence" value="ECO:0007669"/>
    <property type="project" value="TreeGrafter"/>
</dbReference>
<comment type="subcellular location">
    <subcellularLocation>
        <location evidence="1">Membrane</location>
        <topology evidence="1">Multi-pass membrane protein</topology>
    </subcellularLocation>
</comment>
<dbReference type="InterPro" id="IPR036259">
    <property type="entry name" value="MFS_trans_sf"/>
</dbReference>